<keyword evidence="2" id="KW-0964">Secreted</keyword>
<evidence type="ECO:0000256" key="1">
    <source>
        <dbReference type="ARBA" id="ARBA00004613"/>
    </source>
</evidence>
<protein>
    <submittedName>
        <fullName evidence="8">Serine protease inhibitor Kazal-type 2</fullName>
    </submittedName>
</protein>
<dbReference type="Proteomes" id="UP000289886">
    <property type="component" value="Unassembled WGS sequence"/>
</dbReference>
<dbReference type="GO" id="GO:0005576">
    <property type="term" value="C:extracellular region"/>
    <property type="evidence" value="ECO:0007669"/>
    <property type="project" value="UniProtKB-SubCell"/>
</dbReference>
<evidence type="ECO:0000256" key="3">
    <source>
        <dbReference type="ARBA" id="ARBA00022690"/>
    </source>
</evidence>
<feature type="domain" description="Kazal-like" evidence="7">
    <location>
        <begin position="27"/>
        <end position="81"/>
    </location>
</feature>
<keyword evidence="4" id="KW-0722">Serine protease inhibitor</keyword>
<keyword evidence="5" id="KW-1015">Disulfide bond</keyword>
<keyword evidence="3" id="KW-0646">Protease inhibitor</keyword>
<dbReference type="InterPro" id="IPR002350">
    <property type="entry name" value="Kazal_dom"/>
</dbReference>
<evidence type="ECO:0000256" key="5">
    <source>
        <dbReference type="ARBA" id="ARBA00023157"/>
    </source>
</evidence>
<name>A0A444UBL9_ACIRT</name>
<dbReference type="PROSITE" id="PS51465">
    <property type="entry name" value="KAZAL_2"/>
    <property type="match status" value="1"/>
</dbReference>
<keyword evidence="6" id="KW-0732">Signal</keyword>
<sequence>MDRRRSASLVAVGAVLCVLCIVGATAKGHRPDCTKFKLPGCPRDFTPVCGSDGKTYPNECAMCSPKVDTFVTIIRNQACDD</sequence>
<feature type="signal peptide" evidence="6">
    <location>
        <begin position="1"/>
        <end position="26"/>
    </location>
</feature>
<reference evidence="8 9" key="1">
    <citation type="submission" date="2019-01" db="EMBL/GenBank/DDBJ databases">
        <title>Draft Genome and Complete Hox-Cluster Characterization of the Sterlet Sturgeon (Acipenser ruthenus).</title>
        <authorList>
            <person name="Wei Q."/>
        </authorList>
    </citation>
    <scope>NUCLEOTIDE SEQUENCE [LARGE SCALE GENOMIC DNA]</scope>
    <source>
        <strain evidence="8">WHYD16114868_AA</strain>
        <tissue evidence="8">Blood</tissue>
    </source>
</reference>
<organism evidence="8 9">
    <name type="scientific">Acipenser ruthenus</name>
    <name type="common">Sterlet sturgeon</name>
    <dbReference type="NCBI Taxonomy" id="7906"/>
    <lineage>
        <taxon>Eukaryota</taxon>
        <taxon>Metazoa</taxon>
        <taxon>Chordata</taxon>
        <taxon>Craniata</taxon>
        <taxon>Vertebrata</taxon>
        <taxon>Euteleostomi</taxon>
        <taxon>Actinopterygii</taxon>
        <taxon>Chondrostei</taxon>
        <taxon>Acipenseriformes</taxon>
        <taxon>Acipenseridae</taxon>
        <taxon>Acipenser</taxon>
    </lineage>
</organism>
<dbReference type="EMBL" id="SCEB01214891">
    <property type="protein sequence ID" value="RXM32574.1"/>
    <property type="molecule type" value="Genomic_DNA"/>
</dbReference>
<evidence type="ECO:0000259" key="7">
    <source>
        <dbReference type="PROSITE" id="PS51465"/>
    </source>
</evidence>
<dbReference type="Gene3D" id="3.30.60.30">
    <property type="match status" value="1"/>
</dbReference>
<dbReference type="InterPro" id="IPR001239">
    <property type="entry name" value="Prot_inh_Kazal-m"/>
</dbReference>
<dbReference type="PANTHER" id="PTHR47729">
    <property type="entry name" value="SERINE PEPTIDASE INHIBITOR, KAZAL TYPE 2, TANDEM DUPLICATE 1-RELATED"/>
    <property type="match status" value="1"/>
</dbReference>
<dbReference type="SUPFAM" id="SSF100895">
    <property type="entry name" value="Kazal-type serine protease inhibitors"/>
    <property type="match status" value="1"/>
</dbReference>
<comment type="caution">
    <text evidence="8">The sequence shown here is derived from an EMBL/GenBank/DDBJ whole genome shotgun (WGS) entry which is preliminary data.</text>
</comment>
<evidence type="ECO:0000313" key="8">
    <source>
        <dbReference type="EMBL" id="RXM32574.1"/>
    </source>
</evidence>
<evidence type="ECO:0000256" key="4">
    <source>
        <dbReference type="ARBA" id="ARBA00022900"/>
    </source>
</evidence>
<dbReference type="PROSITE" id="PS00282">
    <property type="entry name" value="KAZAL_1"/>
    <property type="match status" value="1"/>
</dbReference>
<dbReference type="InterPro" id="IPR051597">
    <property type="entry name" value="Bifunctional_prot_inhibitor"/>
</dbReference>
<dbReference type="PRINTS" id="PR00290">
    <property type="entry name" value="KAZALINHBTR"/>
</dbReference>
<evidence type="ECO:0000256" key="2">
    <source>
        <dbReference type="ARBA" id="ARBA00022525"/>
    </source>
</evidence>
<dbReference type="AlphaFoldDB" id="A0A444UBL9"/>
<dbReference type="InterPro" id="IPR036058">
    <property type="entry name" value="Kazal_dom_sf"/>
</dbReference>
<feature type="chain" id="PRO_5019076028" evidence="6">
    <location>
        <begin position="27"/>
        <end position="81"/>
    </location>
</feature>
<dbReference type="PANTHER" id="PTHR47729:SF1">
    <property type="entry name" value="OVOMUCOID-LIKE-RELATED"/>
    <property type="match status" value="1"/>
</dbReference>
<keyword evidence="9" id="KW-1185">Reference proteome</keyword>
<evidence type="ECO:0000313" key="9">
    <source>
        <dbReference type="Proteomes" id="UP000289886"/>
    </source>
</evidence>
<accession>A0A444UBL9</accession>
<dbReference type="SMART" id="SM00280">
    <property type="entry name" value="KAZAL"/>
    <property type="match status" value="1"/>
</dbReference>
<dbReference type="GO" id="GO:0004867">
    <property type="term" value="F:serine-type endopeptidase inhibitor activity"/>
    <property type="evidence" value="ECO:0007669"/>
    <property type="project" value="UniProtKB-KW"/>
</dbReference>
<dbReference type="Pfam" id="PF00050">
    <property type="entry name" value="Kazal_1"/>
    <property type="match status" value="1"/>
</dbReference>
<proteinExistence type="predicted"/>
<gene>
    <name evidence="8" type="ORF">EOD39_6097</name>
</gene>
<comment type="subcellular location">
    <subcellularLocation>
        <location evidence="1">Secreted</location>
    </subcellularLocation>
</comment>
<evidence type="ECO:0000256" key="6">
    <source>
        <dbReference type="SAM" id="SignalP"/>
    </source>
</evidence>